<dbReference type="SMART" id="SM00327">
    <property type="entry name" value="VWA"/>
    <property type="match status" value="1"/>
</dbReference>
<gene>
    <name evidence="4" type="ordered locus">Dalk_0319</name>
</gene>
<evidence type="ECO:0000313" key="5">
    <source>
        <dbReference type="Proteomes" id="UP000000739"/>
    </source>
</evidence>
<feature type="signal peptide" evidence="2">
    <location>
        <begin position="1"/>
        <end position="21"/>
    </location>
</feature>
<dbReference type="AlphaFoldDB" id="B8F8Z6"/>
<evidence type="ECO:0000256" key="2">
    <source>
        <dbReference type="SAM" id="SignalP"/>
    </source>
</evidence>
<protein>
    <submittedName>
        <fullName evidence="4">von Willebrand factor type A</fullName>
    </submittedName>
</protein>
<proteinExistence type="predicted"/>
<evidence type="ECO:0000313" key="4">
    <source>
        <dbReference type="EMBL" id="ACL02028.1"/>
    </source>
</evidence>
<dbReference type="Gene3D" id="3.40.50.410">
    <property type="entry name" value="von Willebrand factor, type A domain"/>
    <property type="match status" value="1"/>
</dbReference>
<dbReference type="eggNOG" id="COG2304">
    <property type="taxonomic scope" value="Bacteria"/>
</dbReference>
<evidence type="ECO:0000256" key="1">
    <source>
        <dbReference type="SAM" id="MobiDB-lite"/>
    </source>
</evidence>
<dbReference type="EMBL" id="CP001322">
    <property type="protein sequence ID" value="ACL02028.1"/>
    <property type="molecule type" value="Genomic_DNA"/>
</dbReference>
<evidence type="ECO:0000259" key="3">
    <source>
        <dbReference type="PROSITE" id="PS50234"/>
    </source>
</evidence>
<dbReference type="InterPro" id="IPR036465">
    <property type="entry name" value="vWFA_dom_sf"/>
</dbReference>
<dbReference type="HOGENOM" id="CLU_031866_1_0_7"/>
<feature type="domain" description="VWFA" evidence="3">
    <location>
        <begin position="94"/>
        <end position="269"/>
    </location>
</feature>
<dbReference type="PANTHER" id="PTHR10579">
    <property type="entry name" value="CALCIUM-ACTIVATED CHLORIDE CHANNEL REGULATOR"/>
    <property type="match status" value="1"/>
</dbReference>
<feature type="compositionally biased region" description="Polar residues" evidence="1">
    <location>
        <begin position="452"/>
        <end position="468"/>
    </location>
</feature>
<accession>B8F8Z6</accession>
<dbReference type="Pfam" id="PF00092">
    <property type="entry name" value="VWA"/>
    <property type="match status" value="1"/>
</dbReference>
<reference evidence="4 5" key="1">
    <citation type="journal article" date="2012" name="Environ. Microbiol.">
        <title>The genome sequence of Desulfatibacillum alkenivorans AK-01: a blueprint for anaerobic alkane oxidation.</title>
        <authorList>
            <person name="Callaghan A.V."/>
            <person name="Morris B.E."/>
            <person name="Pereira I.A."/>
            <person name="McInerney M.J."/>
            <person name="Austin R.N."/>
            <person name="Groves J.T."/>
            <person name="Kukor J.J."/>
            <person name="Suflita J.M."/>
            <person name="Young L.Y."/>
            <person name="Zylstra G.J."/>
            <person name="Wawrik B."/>
        </authorList>
    </citation>
    <scope>NUCLEOTIDE SEQUENCE [LARGE SCALE GENOMIC DNA]</scope>
    <source>
        <strain evidence="4 5">AK-01</strain>
    </source>
</reference>
<sequence length="480" mass="51433">MKAKALLLVGVLIAATFAAMAYANRSAGVVAPPPVAPAIPPVAIKPVKNGIVTLTGELTQDKIHATGDRMFDLVLTMTADEVLAPEQTKTKPVDMVIVLDRSGSMGGQKVRDAKAAVKGLVEGLRSQDRFSLVTYSNSVNGGDGLHYLTADKRNSLNWMVDSIPAGGGTNLGGGLEKGVGVLRAYGAPDRMGKVILISDGQANQGVTDPNQLAAMAALRDDGLVYSVTTVGIGQDFNEQLMATVADGGRGRYYYLENPGDFLAVFQEEANWTRAVAASALSIHLPLPKGVTAVSANGYPVINKENGAFISPGALLSGQSRTLYIRLHANDDAAEILNFNGVTATYVHEGRTLTAICPQSFEVQVTQNAMAALESVSREAWEEKVLNADWNVLKEEVAADIKAGDKDQAKHRIEEYRQSIQVQNSVVNSPSVESNLNEDCEALMDKVDETFTGDSSEVMQKQRSVSKSMQYEGYKDRRGIR</sequence>
<organism evidence="4 5">
    <name type="scientific">Desulfatibacillum aliphaticivorans</name>
    <dbReference type="NCBI Taxonomy" id="218208"/>
    <lineage>
        <taxon>Bacteria</taxon>
        <taxon>Pseudomonadati</taxon>
        <taxon>Thermodesulfobacteriota</taxon>
        <taxon>Desulfobacteria</taxon>
        <taxon>Desulfobacterales</taxon>
        <taxon>Desulfatibacillaceae</taxon>
        <taxon>Desulfatibacillum</taxon>
    </lineage>
</organism>
<feature type="chain" id="PRO_5002868856" evidence="2">
    <location>
        <begin position="22"/>
        <end position="480"/>
    </location>
</feature>
<dbReference type="PANTHER" id="PTHR10579:SF43">
    <property type="entry name" value="ZINC FINGER (C3HC4-TYPE RING FINGER) FAMILY PROTEIN"/>
    <property type="match status" value="1"/>
</dbReference>
<dbReference type="SUPFAM" id="SSF53300">
    <property type="entry name" value="vWA-like"/>
    <property type="match status" value="1"/>
</dbReference>
<dbReference type="InterPro" id="IPR051266">
    <property type="entry name" value="CLCR"/>
</dbReference>
<feature type="region of interest" description="Disordered" evidence="1">
    <location>
        <begin position="452"/>
        <end position="480"/>
    </location>
</feature>
<dbReference type="PROSITE" id="PS50234">
    <property type="entry name" value="VWFA"/>
    <property type="match status" value="1"/>
</dbReference>
<dbReference type="KEGG" id="dal:Dalk_0319"/>
<dbReference type="Proteomes" id="UP000000739">
    <property type="component" value="Chromosome"/>
</dbReference>
<keyword evidence="2" id="KW-0732">Signal</keyword>
<name>B8F8Z6_DESAL</name>
<dbReference type="RefSeq" id="WP_012609468.1">
    <property type="nucleotide sequence ID" value="NC_011768.1"/>
</dbReference>
<keyword evidence="5" id="KW-1185">Reference proteome</keyword>
<dbReference type="InterPro" id="IPR002035">
    <property type="entry name" value="VWF_A"/>
</dbReference>